<evidence type="ECO:0008006" key="2">
    <source>
        <dbReference type="Google" id="ProtNLM"/>
    </source>
</evidence>
<reference evidence="1" key="1">
    <citation type="submission" date="2018-05" db="EMBL/GenBank/DDBJ databases">
        <authorList>
            <person name="Lanie J.A."/>
            <person name="Ng W.-L."/>
            <person name="Kazmierczak K.M."/>
            <person name="Andrzejewski T.M."/>
            <person name="Davidsen T.M."/>
            <person name="Wayne K.J."/>
            <person name="Tettelin H."/>
            <person name="Glass J.I."/>
            <person name="Rusch D."/>
            <person name="Podicherti R."/>
            <person name="Tsui H.-C.T."/>
            <person name="Winkler M.E."/>
        </authorList>
    </citation>
    <scope>NUCLEOTIDE SEQUENCE</scope>
</reference>
<protein>
    <recommendedName>
        <fullName evidence="2">XdhC- CoxI domain-containing protein</fullName>
    </recommendedName>
</protein>
<feature type="non-terminal residue" evidence="1">
    <location>
        <position position="31"/>
    </location>
</feature>
<evidence type="ECO:0000313" key="1">
    <source>
        <dbReference type="EMBL" id="SVD78811.1"/>
    </source>
</evidence>
<accession>A0A382Y7L3</accession>
<organism evidence="1">
    <name type="scientific">marine metagenome</name>
    <dbReference type="NCBI Taxonomy" id="408172"/>
    <lineage>
        <taxon>unclassified sequences</taxon>
        <taxon>metagenomes</taxon>
        <taxon>ecological metagenomes</taxon>
    </lineage>
</organism>
<name>A0A382Y7L3_9ZZZZ</name>
<proteinExistence type="predicted"/>
<dbReference type="AlphaFoldDB" id="A0A382Y7L3"/>
<gene>
    <name evidence="1" type="ORF">METZ01_LOCUS431665</name>
</gene>
<sequence length="31" mass="3563">MQNSFDEKILDEANDWIKANQKVVIATVIQT</sequence>
<dbReference type="EMBL" id="UINC01173292">
    <property type="protein sequence ID" value="SVD78811.1"/>
    <property type="molecule type" value="Genomic_DNA"/>
</dbReference>